<sequence length="181" mass="18254">MSTEDGAARPAVADVLGGGPAPQLLGLDHVGVATADLAAALDLHVRVLGMRVVHEETNEEQGVHEVMLVVGPLDDGPRVQLLAPTGAGSPVARFLDRRGPGLQQVAYRVRDVAAATAALTAAGLRVLPPAVRTGTAGSRVAFVHPADAGGVLVELVEHVPDAPDASDAGDARDGRDAGAPA</sequence>
<organism evidence="5 6">
    <name type="scientific">Pseudokineococcus lusitanus</name>
    <dbReference type="NCBI Taxonomy" id="763993"/>
    <lineage>
        <taxon>Bacteria</taxon>
        <taxon>Bacillati</taxon>
        <taxon>Actinomycetota</taxon>
        <taxon>Actinomycetes</taxon>
        <taxon>Kineosporiales</taxon>
        <taxon>Kineosporiaceae</taxon>
        <taxon>Pseudokineococcus</taxon>
    </lineage>
</organism>
<evidence type="ECO:0000313" key="5">
    <source>
        <dbReference type="EMBL" id="ROP43855.1"/>
    </source>
</evidence>
<dbReference type="FunCoup" id="A0A3N1HN12">
    <property type="interactions" value="180"/>
</dbReference>
<feature type="region of interest" description="Disordered" evidence="3">
    <location>
        <begin position="161"/>
        <end position="181"/>
    </location>
</feature>
<dbReference type="SUPFAM" id="SSF54593">
    <property type="entry name" value="Glyoxalase/Bleomycin resistance protein/Dihydroxybiphenyl dioxygenase"/>
    <property type="match status" value="1"/>
</dbReference>
<dbReference type="Proteomes" id="UP000276232">
    <property type="component" value="Unassembled WGS sequence"/>
</dbReference>
<dbReference type="InterPro" id="IPR051785">
    <property type="entry name" value="MMCE/EMCE_epimerase"/>
</dbReference>
<comment type="caution">
    <text evidence="5">The sequence shown here is derived from an EMBL/GenBank/DDBJ whole genome shotgun (WGS) entry which is preliminary data.</text>
</comment>
<name>A0A3N1HN12_9ACTN</name>
<protein>
    <submittedName>
        <fullName evidence="5">Methylmalonyl-CoA epimerase</fullName>
    </submittedName>
</protein>
<dbReference type="InterPro" id="IPR037523">
    <property type="entry name" value="VOC_core"/>
</dbReference>
<reference evidence="5 6" key="1">
    <citation type="journal article" date="2015" name="Stand. Genomic Sci.">
        <title>Genomic Encyclopedia of Bacterial and Archaeal Type Strains, Phase III: the genomes of soil and plant-associated and newly described type strains.</title>
        <authorList>
            <person name="Whitman W.B."/>
            <person name="Woyke T."/>
            <person name="Klenk H.P."/>
            <person name="Zhou Y."/>
            <person name="Lilburn T.G."/>
            <person name="Beck B.J."/>
            <person name="De Vos P."/>
            <person name="Vandamme P."/>
            <person name="Eisen J.A."/>
            <person name="Garrity G."/>
            <person name="Hugenholtz P."/>
            <person name="Kyrpides N.C."/>
        </authorList>
    </citation>
    <scope>NUCLEOTIDE SEQUENCE [LARGE SCALE GENOMIC DNA]</scope>
    <source>
        <strain evidence="5 6">CECT 7306</strain>
    </source>
</reference>
<dbReference type="PROSITE" id="PS51819">
    <property type="entry name" value="VOC"/>
    <property type="match status" value="1"/>
</dbReference>
<dbReference type="GO" id="GO:0046872">
    <property type="term" value="F:metal ion binding"/>
    <property type="evidence" value="ECO:0007669"/>
    <property type="project" value="UniProtKB-KW"/>
</dbReference>
<dbReference type="PANTHER" id="PTHR43048:SF3">
    <property type="entry name" value="METHYLMALONYL-COA EPIMERASE, MITOCHONDRIAL"/>
    <property type="match status" value="1"/>
</dbReference>
<keyword evidence="2" id="KW-0479">Metal-binding</keyword>
<dbReference type="CDD" id="cd07249">
    <property type="entry name" value="MMCE"/>
    <property type="match status" value="1"/>
</dbReference>
<evidence type="ECO:0000256" key="2">
    <source>
        <dbReference type="ARBA" id="ARBA00022723"/>
    </source>
</evidence>
<dbReference type="NCBIfam" id="TIGR03081">
    <property type="entry name" value="metmalonyl_epim"/>
    <property type="match status" value="1"/>
</dbReference>
<feature type="compositionally biased region" description="Basic and acidic residues" evidence="3">
    <location>
        <begin position="169"/>
        <end position="181"/>
    </location>
</feature>
<dbReference type="Pfam" id="PF13669">
    <property type="entry name" value="Glyoxalase_4"/>
    <property type="match status" value="1"/>
</dbReference>
<dbReference type="AlphaFoldDB" id="A0A3N1HN12"/>
<dbReference type="EMBL" id="RJKN01000003">
    <property type="protein sequence ID" value="ROP43855.1"/>
    <property type="molecule type" value="Genomic_DNA"/>
</dbReference>
<evidence type="ECO:0000313" key="6">
    <source>
        <dbReference type="Proteomes" id="UP000276232"/>
    </source>
</evidence>
<evidence type="ECO:0000259" key="4">
    <source>
        <dbReference type="PROSITE" id="PS51819"/>
    </source>
</evidence>
<evidence type="ECO:0000256" key="3">
    <source>
        <dbReference type="SAM" id="MobiDB-lite"/>
    </source>
</evidence>
<dbReference type="InterPro" id="IPR017515">
    <property type="entry name" value="MeMalonyl-CoA_epimerase"/>
</dbReference>
<dbReference type="GO" id="GO:0004493">
    <property type="term" value="F:methylmalonyl-CoA epimerase activity"/>
    <property type="evidence" value="ECO:0007669"/>
    <property type="project" value="TreeGrafter"/>
</dbReference>
<dbReference type="GO" id="GO:0046491">
    <property type="term" value="P:L-methylmalonyl-CoA metabolic process"/>
    <property type="evidence" value="ECO:0007669"/>
    <property type="project" value="TreeGrafter"/>
</dbReference>
<accession>A0A3N1HN12</accession>
<dbReference type="InterPro" id="IPR029068">
    <property type="entry name" value="Glyas_Bleomycin-R_OHBP_Dase"/>
</dbReference>
<dbReference type="InParanoid" id="A0A3N1HN12"/>
<proteinExistence type="inferred from homology"/>
<evidence type="ECO:0000256" key="1">
    <source>
        <dbReference type="ARBA" id="ARBA00009308"/>
    </source>
</evidence>
<dbReference type="Gene3D" id="3.10.180.10">
    <property type="entry name" value="2,3-Dihydroxybiphenyl 1,2-Dioxygenase, domain 1"/>
    <property type="match status" value="1"/>
</dbReference>
<dbReference type="OrthoDB" id="7187210at2"/>
<keyword evidence="6" id="KW-1185">Reference proteome</keyword>
<gene>
    <name evidence="5" type="ORF">EDC03_1451</name>
</gene>
<comment type="similarity">
    <text evidence="1">Belongs to the methylmalonyl-CoA epimerase family.</text>
</comment>
<feature type="domain" description="VOC" evidence="4">
    <location>
        <begin position="26"/>
        <end position="158"/>
    </location>
</feature>
<dbReference type="PANTHER" id="PTHR43048">
    <property type="entry name" value="METHYLMALONYL-COA EPIMERASE"/>
    <property type="match status" value="1"/>
</dbReference>
<dbReference type="RefSeq" id="WP_123379530.1">
    <property type="nucleotide sequence ID" value="NZ_RJKN01000003.1"/>
</dbReference>